<sequence>MFPDGRPSRIAIEPDDHHAEHVGRTADGRQFFLTTPFEPEGEEFIALYLFDAGGRLLEAKIDSFGHRDTLDEAAHEAAYDARLAELGEVTIARIEVEPFAVDRFGTTFGLVAWPPEEEDEDDEWWVIAEPGDYMAFSAPWDSGEYDT</sequence>
<name>A0AAE4C8R4_9ACTN</name>
<proteinExistence type="predicted"/>
<dbReference type="Proteomes" id="UP001183643">
    <property type="component" value="Unassembled WGS sequence"/>
</dbReference>
<accession>A0AAE4C8R4</accession>
<reference evidence="1" key="1">
    <citation type="submission" date="2023-07" db="EMBL/GenBank/DDBJ databases">
        <title>Sequencing the genomes of 1000 actinobacteria strains.</title>
        <authorList>
            <person name="Klenk H.-P."/>
        </authorList>
    </citation>
    <scope>NUCLEOTIDE SEQUENCE</scope>
    <source>
        <strain evidence="1">DSM 44707</strain>
    </source>
</reference>
<protein>
    <submittedName>
        <fullName evidence="1">Uncharacterized protein</fullName>
    </submittedName>
</protein>
<organism evidence="1 2">
    <name type="scientific">Catenuloplanes atrovinosus</name>
    <dbReference type="NCBI Taxonomy" id="137266"/>
    <lineage>
        <taxon>Bacteria</taxon>
        <taxon>Bacillati</taxon>
        <taxon>Actinomycetota</taxon>
        <taxon>Actinomycetes</taxon>
        <taxon>Micromonosporales</taxon>
        <taxon>Micromonosporaceae</taxon>
        <taxon>Catenuloplanes</taxon>
    </lineage>
</organism>
<evidence type="ECO:0000313" key="1">
    <source>
        <dbReference type="EMBL" id="MDR7275263.1"/>
    </source>
</evidence>
<comment type="caution">
    <text evidence="1">The sequence shown here is derived from an EMBL/GenBank/DDBJ whole genome shotgun (WGS) entry which is preliminary data.</text>
</comment>
<dbReference type="EMBL" id="JAVDYB010000001">
    <property type="protein sequence ID" value="MDR7275263.1"/>
    <property type="molecule type" value="Genomic_DNA"/>
</dbReference>
<evidence type="ECO:0000313" key="2">
    <source>
        <dbReference type="Proteomes" id="UP001183643"/>
    </source>
</evidence>
<dbReference type="AlphaFoldDB" id="A0AAE4C8R4"/>
<keyword evidence="2" id="KW-1185">Reference proteome</keyword>
<gene>
    <name evidence="1" type="ORF">J2S41_002041</name>
</gene>
<dbReference type="RefSeq" id="WP_310366021.1">
    <property type="nucleotide sequence ID" value="NZ_JAVDYB010000001.1"/>
</dbReference>